<protein>
    <submittedName>
        <fullName evidence="2">Uncharacterized protein</fullName>
    </submittedName>
</protein>
<comment type="caution">
    <text evidence="2">The sequence shown here is derived from an EMBL/GenBank/DDBJ whole genome shotgun (WGS) entry which is preliminary data.</text>
</comment>
<proteinExistence type="predicted"/>
<dbReference type="Proteomes" id="UP001163828">
    <property type="component" value="Unassembled WGS sequence"/>
</dbReference>
<evidence type="ECO:0000313" key="2">
    <source>
        <dbReference type="EMBL" id="KAJ3995898.1"/>
    </source>
</evidence>
<feature type="signal peptide" evidence="1">
    <location>
        <begin position="1"/>
        <end position="21"/>
    </location>
</feature>
<gene>
    <name evidence="2" type="ORF">F5050DRAFT_1823412</name>
</gene>
<evidence type="ECO:0000256" key="1">
    <source>
        <dbReference type="SAM" id="SignalP"/>
    </source>
</evidence>
<organism evidence="2 3">
    <name type="scientific">Lentinula boryana</name>
    <dbReference type="NCBI Taxonomy" id="40481"/>
    <lineage>
        <taxon>Eukaryota</taxon>
        <taxon>Fungi</taxon>
        <taxon>Dikarya</taxon>
        <taxon>Basidiomycota</taxon>
        <taxon>Agaricomycotina</taxon>
        <taxon>Agaricomycetes</taxon>
        <taxon>Agaricomycetidae</taxon>
        <taxon>Agaricales</taxon>
        <taxon>Marasmiineae</taxon>
        <taxon>Omphalotaceae</taxon>
        <taxon>Lentinula</taxon>
    </lineage>
</organism>
<keyword evidence="3" id="KW-1185">Reference proteome</keyword>
<reference evidence="2" key="1">
    <citation type="submission" date="2022-08" db="EMBL/GenBank/DDBJ databases">
        <authorList>
            <consortium name="DOE Joint Genome Institute"/>
            <person name="Min B."/>
            <person name="Riley R."/>
            <person name="Sierra-Patev S."/>
            <person name="Naranjo-Ortiz M."/>
            <person name="Looney B."/>
            <person name="Konkel Z."/>
            <person name="Slot J.C."/>
            <person name="Sakamoto Y."/>
            <person name="Steenwyk J.L."/>
            <person name="Rokas A."/>
            <person name="Carro J."/>
            <person name="Camarero S."/>
            <person name="Ferreira P."/>
            <person name="Molpeceres G."/>
            <person name="Ruiz-Duenas F.J."/>
            <person name="Serrano A."/>
            <person name="Henrissat B."/>
            <person name="Drula E."/>
            <person name="Hughes K.W."/>
            <person name="Mata J.L."/>
            <person name="Ishikawa N.K."/>
            <person name="Vargas-Isla R."/>
            <person name="Ushijima S."/>
            <person name="Smith C.A."/>
            <person name="Ahrendt S."/>
            <person name="Andreopoulos W."/>
            <person name="He G."/>
            <person name="Labutti K."/>
            <person name="Lipzen A."/>
            <person name="Ng V."/>
            <person name="Sandor L."/>
            <person name="Barry K."/>
            <person name="Martinez A.T."/>
            <person name="Xiao Y."/>
            <person name="Gibbons J.G."/>
            <person name="Terashima K."/>
            <person name="Hibbett D.S."/>
            <person name="Grigoriev I.V."/>
        </authorList>
    </citation>
    <scope>NUCLEOTIDE SEQUENCE</scope>
    <source>
        <strain evidence="2">TFB10827</strain>
    </source>
</reference>
<evidence type="ECO:0000313" key="3">
    <source>
        <dbReference type="Proteomes" id="UP001163828"/>
    </source>
</evidence>
<feature type="chain" id="PRO_5045083546" evidence="1">
    <location>
        <begin position="22"/>
        <end position="169"/>
    </location>
</feature>
<keyword evidence="1" id="KW-0732">Signal</keyword>
<accession>A0ABQ8QBS7</accession>
<sequence length="169" mass="18709">MFFRIYLILILGLVLVHNAAATPIVNAKADEPKGPPRSSMLKLAMASNTIIIATIILTEQGPSAIDVNTKVAFIEEKGEPLSNMRGFVKAAIADKIEQELNQKPSFVVYPDPYLVPGEKAIRFKFKKDEDVSFSEGHVKFSDNELSDHSEVEVLLTPFYPTITVTPPKH</sequence>
<dbReference type="EMBL" id="MU790634">
    <property type="protein sequence ID" value="KAJ3995898.1"/>
    <property type="molecule type" value="Genomic_DNA"/>
</dbReference>
<name>A0ABQ8QBS7_9AGAR</name>